<comment type="similarity">
    <text evidence="6">Belongs to the exbB/tolQ family.</text>
</comment>
<keyword evidence="12" id="KW-1185">Reference proteome</keyword>
<evidence type="ECO:0000256" key="9">
    <source>
        <dbReference type="SAM" id="SignalP"/>
    </source>
</evidence>
<evidence type="ECO:0000256" key="1">
    <source>
        <dbReference type="ARBA" id="ARBA00004651"/>
    </source>
</evidence>
<keyword evidence="3 8" id="KW-0812">Transmembrane</keyword>
<dbReference type="RefSeq" id="WP_088277399.1">
    <property type="nucleotide sequence ID" value="NZ_FNVE01000015.1"/>
</dbReference>
<dbReference type="PANTHER" id="PTHR30625">
    <property type="entry name" value="PROTEIN TOLQ"/>
    <property type="match status" value="1"/>
</dbReference>
<feature type="chain" id="PRO_5043039719" evidence="9">
    <location>
        <begin position="19"/>
        <end position="446"/>
    </location>
</feature>
<dbReference type="InterPro" id="IPR002898">
    <property type="entry name" value="MotA_ExbB_proton_chnl"/>
</dbReference>
<keyword evidence="9" id="KW-0732">Signal</keyword>
<feature type="transmembrane region" description="Helical" evidence="8">
    <location>
        <begin position="397"/>
        <end position="418"/>
    </location>
</feature>
<evidence type="ECO:0000259" key="10">
    <source>
        <dbReference type="Pfam" id="PF01618"/>
    </source>
</evidence>
<reference evidence="11 12" key="1">
    <citation type="submission" date="2016-10" db="EMBL/GenBank/DDBJ databases">
        <authorList>
            <person name="Varghese N."/>
            <person name="Submissions S."/>
        </authorList>
    </citation>
    <scope>NUCLEOTIDE SEQUENCE [LARGE SCALE GENOMIC DNA]</scope>
    <source>
        <strain evidence="11 12">CECT 8317</strain>
    </source>
</reference>
<evidence type="ECO:0000256" key="3">
    <source>
        <dbReference type="ARBA" id="ARBA00022692"/>
    </source>
</evidence>
<dbReference type="GO" id="GO:0005886">
    <property type="term" value="C:plasma membrane"/>
    <property type="evidence" value="ECO:0007669"/>
    <property type="project" value="UniProtKB-SubCell"/>
</dbReference>
<dbReference type="EMBL" id="FNVE01000015">
    <property type="protein sequence ID" value="SEG68041.1"/>
    <property type="molecule type" value="Genomic_DNA"/>
</dbReference>
<gene>
    <name evidence="11" type="ORF">SAMN05216586_11538</name>
</gene>
<feature type="coiled-coil region" evidence="7">
    <location>
        <begin position="45"/>
        <end position="79"/>
    </location>
</feature>
<name>A0AAQ1JRE9_9GAMM</name>
<dbReference type="PANTHER" id="PTHR30625:SF11">
    <property type="entry name" value="MOTA_TOLQ_EXBB PROTON CHANNEL DOMAIN-CONTAINING PROTEIN"/>
    <property type="match status" value="1"/>
</dbReference>
<feature type="signal peptide" evidence="9">
    <location>
        <begin position="1"/>
        <end position="18"/>
    </location>
</feature>
<dbReference type="AlphaFoldDB" id="A0AAQ1JRE9"/>
<organism evidence="11 12">
    <name type="scientific">Halopseudomonas aestusnigri</name>
    <dbReference type="NCBI Taxonomy" id="857252"/>
    <lineage>
        <taxon>Bacteria</taxon>
        <taxon>Pseudomonadati</taxon>
        <taxon>Pseudomonadota</taxon>
        <taxon>Gammaproteobacteria</taxon>
        <taxon>Pseudomonadales</taxon>
        <taxon>Pseudomonadaceae</taxon>
        <taxon>Halopseudomonas</taxon>
    </lineage>
</organism>
<evidence type="ECO:0000313" key="11">
    <source>
        <dbReference type="EMBL" id="SEG68041.1"/>
    </source>
</evidence>
<evidence type="ECO:0000313" key="12">
    <source>
        <dbReference type="Proteomes" id="UP000243518"/>
    </source>
</evidence>
<keyword evidence="5 8" id="KW-0472">Membrane</keyword>
<comment type="caution">
    <text evidence="11">The sequence shown here is derived from an EMBL/GenBank/DDBJ whole genome shotgun (WGS) entry which is preliminary data.</text>
</comment>
<keyword evidence="2" id="KW-1003">Cell membrane</keyword>
<evidence type="ECO:0000256" key="8">
    <source>
        <dbReference type="SAM" id="Phobius"/>
    </source>
</evidence>
<evidence type="ECO:0000256" key="4">
    <source>
        <dbReference type="ARBA" id="ARBA00022989"/>
    </source>
</evidence>
<dbReference type="PIRSF" id="PIRSF037714">
    <property type="entry name" value="TolR"/>
    <property type="match status" value="1"/>
</dbReference>
<feature type="transmembrane region" description="Helical" evidence="8">
    <location>
        <begin position="353"/>
        <end position="377"/>
    </location>
</feature>
<dbReference type="Proteomes" id="UP000243518">
    <property type="component" value="Unassembled WGS sequence"/>
</dbReference>
<keyword evidence="4 8" id="KW-1133">Transmembrane helix</keyword>
<keyword evidence="6" id="KW-0653">Protein transport</keyword>
<proteinExistence type="inferred from homology"/>
<evidence type="ECO:0000256" key="7">
    <source>
        <dbReference type="SAM" id="Coils"/>
    </source>
</evidence>
<protein>
    <submittedName>
        <fullName evidence="11">Biopolymer transport protein ExbB</fullName>
    </submittedName>
</protein>
<dbReference type="GO" id="GO:0017038">
    <property type="term" value="P:protein import"/>
    <property type="evidence" value="ECO:0007669"/>
    <property type="project" value="TreeGrafter"/>
</dbReference>
<comment type="subcellular location">
    <subcellularLocation>
        <location evidence="1">Cell membrane</location>
        <topology evidence="1">Multi-pass membrane protein</topology>
    </subcellularLocation>
    <subcellularLocation>
        <location evidence="6">Membrane</location>
        <topology evidence="6">Multi-pass membrane protein</topology>
    </subcellularLocation>
</comment>
<dbReference type="InterPro" id="IPR050790">
    <property type="entry name" value="ExbB/TolQ_transport"/>
</dbReference>
<evidence type="ECO:0000256" key="2">
    <source>
        <dbReference type="ARBA" id="ARBA00022475"/>
    </source>
</evidence>
<evidence type="ECO:0000256" key="5">
    <source>
        <dbReference type="ARBA" id="ARBA00023136"/>
    </source>
</evidence>
<evidence type="ECO:0000256" key="6">
    <source>
        <dbReference type="RuleBase" id="RU004057"/>
    </source>
</evidence>
<keyword evidence="6" id="KW-0813">Transport</keyword>
<dbReference type="Pfam" id="PF01618">
    <property type="entry name" value="MotA_ExbB"/>
    <property type="match status" value="1"/>
</dbReference>
<feature type="transmembrane region" description="Helical" evidence="8">
    <location>
        <begin position="264"/>
        <end position="286"/>
    </location>
</feature>
<feature type="domain" description="MotA/TolQ/ExbB proton channel" evidence="10">
    <location>
        <begin position="325"/>
        <end position="428"/>
    </location>
</feature>
<keyword evidence="7" id="KW-0175">Coiled coil</keyword>
<accession>A0AAQ1JRE9</accession>
<dbReference type="InterPro" id="IPR017270">
    <property type="entry name" value="MotA/TolQ/ExbB-rel"/>
</dbReference>
<sequence length="446" mass="48582">MKWLAFLFVCLLAPLGQAQTLDKDALLQSIRDTRSAEQAAMQAREQQFLRERDQQQQRLAQARARLAQAQARADQLDAQFKAQGDHLAALREQLTQRSGNLGELFGVVRQGAGDTLGQWQDSQLNSRFPERRDELEALAQSSRIPSVEALEQFWYRLQQDMTASGEVARISASVVDRQGRSAATPVVLVGPFVALSEPGYLLYQSDSDSLQLAARQPGSSGLVADFLAPREVPADILIDPARGQVIAQLQRTPDLLTRVSQGGIVGYVIVTLGVLGVLLALARLIWLQRVQRGVDRQIDDLDALRRDNPLGRVLSVIGSKPRLEELDTLELKLDEAILRETPALERWQGLIKLLAAVAPLLGLLGTVTGMIVTFQAITQYGSGDPKLMADGISQALVTTVLGLLAAIPLLFLHTLVAARSKALIQLLEQQSAGLIALHLGGGESRD</sequence>